<dbReference type="Gene3D" id="3.40.50.150">
    <property type="entry name" value="Vaccinia Virus protein VP39"/>
    <property type="match status" value="1"/>
</dbReference>
<dbReference type="eggNOG" id="COG0500">
    <property type="taxonomic scope" value="Bacteria"/>
</dbReference>
<dbReference type="SUPFAM" id="SSF53335">
    <property type="entry name" value="S-adenosyl-L-methionine-dependent methyltransferases"/>
    <property type="match status" value="1"/>
</dbReference>
<dbReference type="Proteomes" id="UP000003781">
    <property type="component" value="Unassembled WGS sequence"/>
</dbReference>
<dbReference type="OrthoDB" id="9791837at2"/>
<accession>A3IKP4</accession>
<evidence type="ECO:0000313" key="2">
    <source>
        <dbReference type="Proteomes" id="UP000003781"/>
    </source>
</evidence>
<comment type="caution">
    <text evidence="1">The sequence shown here is derived from an EMBL/GenBank/DDBJ whole genome shotgun (WGS) entry which is preliminary data.</text>
</comment>
<reference evidence="1 2" key="1">
    <citation type="submission" date="2007-03" db="EMBL/GenBank/DDBJ databases">
        <authorList>
            <person name="Stal L."/>
            <person name="Ferriera S."/>
            <person name="Johnson J."/>
            <person name="Kravitz S."/>
            <person name="Beeson K."/>
            <person name="Sutton G."/>
            <person name="Rogers Y.-H."/>
            <person name="Friedman R."/>
            <person name="Frazier M."/>
            <person name="Venter J.C."/>
        </authorList>
    </citation>
    <scope>NUCLEOTIDE SEQUENCE [LARGE SCALE GENOMIC DNA]</scope>
    <source>
        <strain evidence="1 2">CCY0110</strain>
    </source>
</reference>
<dbReference type="CDD" id="cd02440">
    <property type="entry name" value="AdoMet_MTases"/>
    <property type="match status" value="1"/>
</dbReference>
<protein>
    <recommendedName>
        <fullName evidence="3">SAM-dependent methyltransferase</fullName>
    </recommendedName>
</protein>
<name>A3IKP4_9CHRO</name>
<evidence type="ECO:0000313" key="1">
    <source>
        <dbReference type="EMBL" id="EAZ92763.1"/>
    </source>
</evidence>
<evidence type="ECO:0008006" key="3">
    <source>
        <dbReference type="Google" id="ProtNLM"/>
    </source>
</evidence>
<dbReference type="EMBL" id="AAXW01000004">
    <property type="protein sequence ID" value="EAZ92763.1"/>
    <property type="molecule type" value="Genomic_DNA"/>
</dbReference>
<dbReference type="Pfam" id="PF13489">
    <property type="entry name" value="Methyltransf_23"/>
    <property type="match status" value="1"/>
</dbReference>
<dbReference type="RefSeq" id="WP_008273907.1">
    <property type="nucleotide sequence ID" value="NZ_AAXW01000004.1"/>
</dbReference>
<dbReference type="PANTHER" id="PTHR43861">
    <property type="entry name" value="TRANS-ACONITATE 2-METHYLTRANSFERASE-RELATED"/>
    <property type="match status" value="1"/>
</dbReference>
<keyword evidence="2" id="KW-1185">Reference proteome</keyword>
<dbReference type="InterPro" id="IPR029063">
    <property type="entry name" value="SAM-dependent_MTases_sf"/>
</dbReference>
<proteinExistence type="predicted"/>
<gene>
    <name evidence="1" type="ORF">CY0110_21742</name>
</gene>
<sequence>MKNSIQNHYQNLASQYDKFWGDSSQFINFLTQAIIENLQLKPTDILVDLGCGTGIYSKEIRAQINLKNKIICVDPSDKMLEKIPNNSYYQTVVKDAVEFANEPGNYDKILIKEMIHHIDNKEKLLKGLFYRLNKQGILLIILLPPTIEYPLFKQALSVYESVQPHYNDLVNLCENIGFKTKVNFIDYNVSISKEKYFNMVKNRYMSLLSRFNDEELEQGLIEMRENYTNVSNLEFCDRFVFLVAKK</sequence>
<organism evidence="1 2">
    <name type="scientific">Crocosphaera chwakensis CCY0110</name>
    <dbReference type="NCBI Taxonomy" id="391612"/>
    <lineage>
        <taxon>Bacteria</taxon>
        <taxon>Bacillati</taxon>
        <taxon>Cyanobacteriota</taxon>
        <taxon>Cyanophyceae</taxon>
        <taxon>Oscillatoriophycideae</taxon>
        <taxon>Chroococcales</taxon>
        <taxon>Aphanothecaceae</taxon>
        <taxon>Crocosphaera</taxon>
        <taxon>Crocosphaera chwakensis</taxon>
    </lineage>
</organism>
<dbReference type="AlphaFoldDB" id="A3IKP4"/>